<dbReference type="CDD" id="cd01948">
    <property type="entry name" value="EAL"/>
    <property type="match status" value="1"/>
</dbReference>
<dbReference type="Gene3D" id="3.30.450.20">
    <property type="entry name" value="PAS domain"/>
    <property type="match status" value="2"/>
</dbReference>
<dbReference type="PROSITE" id="PS50885">
    <property type="entry name" value="HAMP"/>
    <property type="match status" value="1"/>
</dbReference>
<dbReference type="PANTHER" id="PTHR44757:SF2">
    <property type="entry name" value="BIOFILM ARCHITECTURE MAINTENANCE PROTEIN MBAA"/>
    <property type="match status" value="1"/>
</dbReference>
<keyword evidence="6" id="KW-1185">Reference proteome</keyword>
<feature type="domain" description="GGDEF" evidence="4">
    <location>
        <begin position="484"/>
        <end position="617"/>
    </location>
</feature>
<evidence type="ECO:0000313" key="5">
    <source>
        <dbReference type="EMBL" id="QDL53986.1"/>
    </source>
</evidence>
<dbReference type="InterPro" id="IPR000160">
    <property type="entry name" value="GGDEF_dom"/>
</dbReference>
<dbReference type="AlphaFoldDB" id="A0A515EMT3"/>
<dbReference type="SUPFAM" id="SSF55073">
    <property type="entry name" value="Nucleotide cyclase"/>
    <property type="match status" value="1"/>
</dbReference>
<evidence type="ECO:0000313" key="6">
    <source>
        <dbReference type="Proteomes" id="UP000317365"/>
    </source>
</evidence>
<dbReference type="PROSITE" id="PS51257">
    <property type="entry name" value="PROKAR_LIPOPROTEIN"/>
    <property type="match status" value="1"/>
</dbReference>
<dbReference type="Gene3D" id="3.20.20.450">
    <property type="entry name" value="EAL domain"/>
    <property type="match status" value="1"/>
</dbReference>
<dbReference type="SMART" id="SM00267">
    <property type="entry name" value="GGDEF"/>
    <property type="match status" value="1"/>
</dbReference>
<dbReference type="SUPFAM" id="SSF141868">
    <property type="entry name" value="EAL domain-like"/>
    <property type="match status" value="1"/>
</dbReference>
<keyword evidence="1" id="KW-0812">Transmembrane</keyword>
<dbReference type="KEGG" id="rhg:EXZ61_07280"/>
<evidence type="ECO:0000256" key="1">
    <source>
        <dbReference type="SAM" id="Phobius"/>
    </source>
</evidence>
<reference evidence="6" key="2">
    <citation type="journal article" date="2020" name="Int. J. Syst. Evol. Microbiol.">
        <title>Genomic insights into a novel species Rhodoferax aquaticus sp. nov., isolated from freshwater.</title>
        <authorList>
            <person name="Li T."/>
            <person name="Zhuo Y."/>
            <person name="Jin C.Z."/>
            <person name="Wu X."/>
            <person name="Ko S.R."/>
            <person name="Jin F.J."/>
            <person name="Ahn C.Y."/>
            <person name="Oh H.M."/>
            <person name="Lee H.G."/>
            <person name="Jin L."/>
        </authorList>
    </citation>
    <scope>NUCLEOTIDE SEQUENCE [LARGE SCALE GENOMIC DNA]</scope>
    <source>
        <strain evidence="6">Gr-4</strain>
    </source>
</reference>
<dbReference type="InterPro" id="IPR029787">
    <property type="entry name" value="Nucleotide_cyclase"/>
</dbReference>
<dbReference type="FunFam" id="3.30.70.270:FF:000001">
    <property type="entry name" value="Diguanylate cyclase domain protein"/>
    <property type="match status" value="1"/>
</dbReference>
<evidence type="ECO:0000259" key="4">
    <source>
        <dbReference type="PROSITE" id="PS50887"/>
    </source>
</evidence>
<dbReference type="GO" id="GO:0007165">
    <property type="term" value="P:signal transduction"/>
    <property type="evidence" value="ECO:0007669"/>
    <property type="project" value="InterPro"/>
</dbReference>
<dbReference type="Pfam" id="PF00672">
    <property type="entry name" value="HAMP"/>
    <property type="match status" value="1"/>
</dbReference>
<dbReference type="CDD" id="cd06225">
    <property type="entry name" value="HAMP"/>
    <property type="match status" value="1"/>
</dbReference>
<dbReference type="RefSeq" id="WP_142810467.1">
    <property type="nucleotide sequence ID" value="NZ_CP036282.1"/>
</dbReference>
<dbReference type="PANTHER" id="PTHR44757">
    <property type="entry name" value="DIGUANYLATE CYCLASE DGCP"/>
    <property type="match status" value="1"/>
</dbReference>
<accession>A0A515EMT3</accession>
<keyword evidence="1" id="KW-1133">Transmembrane helix</keyword>
<dbReference type="EMBL" id="CP036282">
    <property type="protein sequence ID" value="QDL53986.1"/>
    <property type="molecule type" value="Genomic_DNA"/>
</dbReference>
<sequence>MFKKTPSLSIARRIQFQIGLVIAVVIACVTLLAYQNSIHSMREEVLDSLFSAITQRSNHDSAAFVEAQQNTYQLRNEYLRRLAMMGAQDPKAEFDEWFSRYPDGLVRVRKERDDHKHLPSIYIRENVALTPAIRRQVVIAFRLLREWGPAMTTRYYSAYIDLPGVALIMYSPSVNWGKEADKTTNNFDYPPVKNSSPFNNPLRQNLWTEVYWDDKALIYMVSTITPTDFAGEWIGTVSQDLSVDELVKRTIGQQIPGTYNLLLGDDGRLIAHPDRMEEIAKAGGNLKVSTLNDPLLSNVTELAMQAGMYPEVRESADGQYYLGLSRIRGPNWHLVTVYPKALLQTRAYASAQVILLGGLVGLVVQLVLLAWIIRRQVAVPLGRLSQAAASIAKGDLQVELDDREGHELGRLARNFIHMASRLRERDEALTNRARELEHEVSERISSEHRMQHMATHDALTGLANRTLLMDRLQQALAAGVRNQQVIAVLFIDLDNFKQINDTLGHDAGDEVLRHVAGKVSLLLRKSDTLSRMGGDEFVLLLPAIGRKEDAMVIAEKIIASLSEVIEVGGVNFAITPSIGISSFPYDGDDAQTLLKNADIAMYRAKEYGRNGFQCYTPDMGQRASEVLPMEVAIRAALSNHELELYFQPKVDARTHTIVSAEALLRWSRPGFGLLSPGAFIPFAEERANLMRAIDTYVLRKACMHLARWRKAGVPVTSIALNLSASQFARAGMIAELDELLLEFGLDGSLLTLEVTEGVLLAEGGVAADNMLALRRMGVQVSIDDFGTGFSSLSYLHRFPVDELKIDRSFVSKIGRTGKDAALVKAIIGLGRDLSLRVVAEGVETTEQAEYLTSSGCDVLQGYLFYLPMSEEQFLEMLGAQAFASA</sequence>
<keyword evidence="1" id="KW-0472">Membrane</keyword>
<dbReference type="Gene3D" id="6.10.340.10">
    <property type="match status" value="1"/>
</dbReference>
<dbReference type="InterPro" id="IPR003660">
    <property type="entry name" value="HAMP_dom"/>
</dbReference>
<feature type="transmembrane region" description="Helical" evidence="1">
    <location>
        <begin position="14"/>
        <end position="34"/>
    </location>
</feature>
<dbReference type="Pfam" id="PF00990">
    <property type="entry name" value="GGDEF"/>
    <property type="match status" value="1"/>
</dbReference>
<protein>
    <submittedName>
        <fullName evidence="5">EAL domain-containing protein</fullName>
    </submittedName>
</protein>
<dbReference type="InterPro" id="IPR052155">
    <property type="entry name" value="Biofilm_reg_signaling"/>
</dbReference>
<dbReference type="SUPFAM" id="SSF158472">
    <property type="entry name" value="HAMP domain-like"/>
    <property type="match status" value="1"/>
</dbReference>
<dbReference type="InterPro" id="IPR035919">
    <property type="entry name" value="EAL_sf"/>
</dbReference>
<name>A0A515EMT3_9BURK</name>
<dbReference type="Gene3D" id="3.30.70.270">
    <property type="match status" value="1"/>
</dbReference>
<dbReference type="Proteomes" id="UP000317365">
    <property type="component" value="Chromosome"/>
</dbReference>
<evidence type="ECO:0000259" key="3">
    <source>
        <dbReference type="PROSITE" id="PS50885"/>
    </source>
</evidence>
<gene>
    <name evidence="5" type="ORF">EXZ61_07280</name>
</gene>
<feature type="domain" description="HAMP" evidence="3">
    <location>
        <begin position="375"/>
        <end position="427"/>
    </location>
</feature>
<dbReference type="CDD" id="cd01949">
    <property type="entry name" value="GGDEF"/>
    <property type="match status" value="1"/>
</dbReference>
<reference evidence="6" key="1">
    <citation type="submission" date="2019-02" db="EMBL/GenBank/DDBJ databases">
        <title>Complete genome sequence of Rhodoferax sp. Gr-4.</title>
        <authorList>
            <person name="Jin L."/>
        </authorList>
    </citation>
    <scope>NUCLEOTIDE SEQUENCE [LARGE SCALE GENOMIC DNA]</scope>
    <source>
        <strain evidence="6">Gr-4</strain>
    </source>
</reference>
<dbReference type="SMART" id="SM00052">
    <property type="entry name" value="EAL"/>
    <property type="match status" value="1"/>
</dbReference>
<dbReference type="Pfam" id="PF00563">
    <property type="entry name" value="EAL"/>
    <property type="match status" value="1"/>
</dbReference>
<dbReference type="GO" id="GO:0016020">
    <property type="term" value="C:membrane"/>
    <property type="evidence" value="ECO:0007669"/>
    <property type="project" value="InterPro"/>
</dbReference>
<dbReference type="NCBIfam" id="TIGR00254">
    <property type="entry name" value="GGDEF"/>
    <property type="match status" value="1"/>
</dbReference>
<organism evidence="5 6">
    <name type="scientific">Rhodoferax aquaticus</name>
    <dbReference type="NCBI Taxonomy" id="2527691"/>
    <lineage>
        <taxon>Bacteria</taxon>
        <taxon>Pseudomonadati</taxon>
        <taxon>Pseudomonadota</taxon>
        <taxon>Betaproteobacteria</taxon>
        <taxon>Burkholderiales</taxon>
        <taxon>Comamonadaceae</taxon>
        <taxon>Rhodoferax</taxon>
    </lineage>
</organism>
<dbReference type="PROSITE" id="PS50887">
    <property type="entry name" value="GGDEF"/>
    <property type="match status" value="1"/>
</dbReference>
<feature type="domain" description="EAL" evidence="2">
    <location>
        <begin position="626"/>
        <end position="881"/>
    </location>
</feature>
<feature type="transmembrane region" description="Helical" evidence="1">
    <location>
        <begin position="353"/>
        <end position="373"/>
    </location>
</feature>
<evidence type="ECO:0000259" key="2">
    <source>
        <dbReference type="PROSITE" id="PS50883"/>
    </source>
</evidence>
<proteinExistence type="predicted"/>
<dbReference type="SMART" id="SM00304">
    <property type="entry name" value="HAMP"/>
    <property type="match status" value="1"/>
</dbReference>
<dbReference type="InterPro" id="IPR043128">
    <property type="entry name" value="Rev_trsase/Diguanyl_cyclase"/>
</dbReference>
<dbReference type="GO" id="GO:0003824">
    <property type="term" value="F:catalytic activity"/>
    <property type="evidence" value="ECO:0007669"/>
    <property type="project" value="UniProtKB-ARBA"/>
</dbReference>
<dbReference type="InterPro" id="IPR001633">
    <property type="entry name" value="EAL_dom"/>
</dbReference>
<dbReference type="PROSITE" id="PS50883">
    <property type="entry name" value="EAL"/>
    <property type="match status" value="1"/>
</dbReference>